<reference evidence="4" key="1">
    <citation type="submission" date="2011-05" db="EMBL/GenBank/DDBJ databases">
        <title>Insights into the evolution of the great apes provided by the gorilla genome.</title>
        <authorList>
            <person name="Scally A."/>
        </authorList>
    </citation>
    <scope>NUCLEOTIDE SEQUENCE [LARGE SCALE GENOMIC DNA]</scope>
</reference>
<evidence type="ECO:0000313" key="4">
    <source>
        <dbReference type="Proteomes" id="UP000001519"/>
    </source>
</evidence>
<dbReference type="EMBL" id="CABD030102782">
    <property type="status" value="NOT_ANNOTATED_CDS"/>
    <property type="molecule type" value="Genomic_DNA"/>
</dbReference>
<dbReference type="GeneTree" id="ENSGT00390000007852"/>
<dbReference type="Bgee" id="ENSGGOG00000010967">
    <property type="expression patterns" value="Expressed in testis and 5 other cell types or tissues"/>
</dbReference>
<reference evidence="3" key="3">
    <citation type="submission" date="2025-08" db="UniProtKB">
        <authorList>
            <consortium name="Ensembl"/>
        </authorList>
    </citation>
    <scope>IDENTIFICATION</scope>
</reference>
<gene>
    <name evidence="3" type="primary">FANCA</name>
</gene>
<organism evidence="3 4">
    <name type="scientific">Gorilla gorilla gorilla</name>
    <name type="common">Western lowland gorilla</name>
    <dbReference type="NCBI Taxonomy" id="9595"/>
    <lineage>
        <taxon>Eukaryota</taxon>
        <taxon>Metazoa</taxon>
        <taxon>Chordata</taxon>
        <taxon>Craniata</taxon>
        <taxon>Vertebrata</taxon>
        <taxon>Euteleostomi</taxon>
        <taxon>Mammalia</taxon>
        <taxon>Eutheria</taxon>
        <taxon>Euarchontoglires</taxon>
        <taxon>Primates</taxon>
        <taxon>Haplorrhini</taxon>
        <taxon>Catarrhini</taxon>
        <taxon>Hominidae</taxon>
        <taxon>Gorilla</taxon>
    </lineage>
</organism>
<keyword evidence="4" id="KW-1185">Reference proteome</keyword>
<dbReference type="EMBL" id="CABD030102776">
    <property type="status" value="NOT_ANNOTATED_CDS"/>
    <property type="molecule type" value="Genomic_DNA"/>
</dbReference>
<feature type="region of interest" description="Disordered" evidence="1">
    <location>
        <begin position="1"/>
        <end position="20"/>
    </location>
</feature>
<dbReference type="EMBL" id="CABD030102777">
    <property type="status" value="NOT_ANNOTATED_CDS"/>
    <property type="molecule type" value="Genomic_DNA"/>
</dbReference>
<proteinExistence type="predicted"/>
<dbReference type="Proteomes" id="UP000001519">
    <property type="component" value="Chromosome 16"/>
</dbReference>
<dbReference type="InterPro" id="IPR003516">
    <property type="entry name" value="FANCA"/>
</dbReference>
<protein>
    <submittedName>
        <fullName evidence="3">FA complementation group A</fullName>
    </submittedName>
</protein>
<accession>A0A2I2ZD52</accession>
<evidence type="ECO:0000259" key="2">
    <source>
        <dbReference type="Pfam" id="PF15865"/>
    </source>
</evidence>
<evidence type="ECO:0000313" key="3">
    <source>
        <dbReference type="Ensembl" id="ENSGGOP00000044930.1"/>
    </source>
</evidence>
<name>A0A2I2ZD52_GORGO</name>
<dbReference type="GO" id="GO:0036297">
    <property type="term" value="P:interstrand cross-link repair"/>
    <property type="evidence" value="ECO:0007669"/>
    <property type="project" value="InterPro"/>
</dbReference>
<dbReference type="AlphaFoldDB" id="A0A2I2ZD52"/>
<dbReference type="EMBL" id="CABD030102779">
    <property type="status" value="NOT_ANNOTATED_CDS"/>
    <property type="molecule type" value="Genomic_DNA"/>
</dbReference>
<dbReference type="PANTHER" id="PTHR12047:SF2">
    <property type="entry name" value="FANCONI ANEMIA GROUP A PROTEIN"/>
    <property type="match status" value="1"/>
</dbReference>
<feature type="domain" description="Fanconi anaemia group A protein N-terminal" evidence="2">
    <location>
        <begin position="139"/>
        <end position="267"/>
    </location>
</feature>
<dbReference type="EMBL" id="CABD030102781">
    <property type="status" value="NOT_ANNOTATED_CDS"/>
    <property type="molecule type" value="Genomic_DNA"/>
</dbReference>
<dbReference type="EMBL" id="CABD030102780">
    <property type="status" value="NOT_ANNOTATED_CDS"/>
    <property type="molecule type" value="Genomic_DNA"/>
</dbReference>
<evidence type="ECO:0000256" key="1">
    <source>
        <dbReference type="SAM" id="MobiDB-lite"/>
    </source>
</evidence>
<dbReference type="GO" id="GO:0043240">
    <property type="term" value="C:Fanconi anaemia nuclear complex"/>
    <property type="evidence" value="ECO:0007669"/>
    <property type="project" value="InterPro"/>
</dbReference>
<reference evidence="3 4" key="2">
    <citation type="journal article" date="2012" name="Nature">
        <title>Insights into hominid evolution from the gorilla genome sequence.</title>
        <authorList>
            <person name="Scally A."/>
            <person name="Dutheil J.Y."/>
            <person name="Hillier L.W."/>
            <person name="Jordan G.E."/>
            <person name="Goodhead I."/>
            <person name="Herrero J."/>
            <person name="Hobolth A."/>
            <person name="Lappalainen T."/>
            <person name="Mailund T."/>
            <person name="Marques-Bonet T."/>
            <person name="McCarthy S."/>
            <person name="Montgomery S.H."/>
            <person name="Schwalie P.C."/>
            <person name="Tang Y.A."/>
            <person name="Ward M.C."/>
            <person name="Xue Y."/>
            <person name="Yngvadottir B."/>
            <person name="Alkan C."/>
            <person name="Andersen L.N."/>
            <person name="Ayub Q."/>
            <person name="Ball E.V."/>
            <person name="Beal K."/>
            <person name="Bradley B.J."/>
            <person name="Chen Y."/>
            <person name="Clee C.M."/>
            <person name="Fitzgerald S."/>
            <person name="Graves T.A."/>
            <person name="Gu Y."/>
            <person name="Heath P."/>
            <person name="Heger A."/>
            <person name="Karakoc E."/>
            <person name="Kolb-Kokocinski A."/>
            <person name="Laird G.K."/>
            <person name="Lunter G."/>
            <person name="Meader S."/>
            <person name="Mort M."/>
            <person name="Mullikin J.C."/>
            <person name="Munch K."/>
            <person name="O'Connor T.D."/>
            <person name="Phillips A.D."/>
            <person name="Prado-Martinez J."/>
            <person name="Rogers A.S."/>
            <person name="Sajjadian S."/>
            <person name="Schmidt D."/>
            <person name="Shaw K."/>
            <person name="Simpson J.T."/>
            <person name="Stenson P.D."/>
            <person name="Turner D.J."/>
            <person name="Vigilant L."/>
            <person name="Vilella A.J."/>
            <person name="Whitener W."/>
            <person name="Zhu B."/>
            <person name="Cooper D.N."/>
            <person name="de Jong P."/>
            <person name="Dermitzakis E.T."/>
            <person name="Eichler E.E."/>
            <person name="Flicek P."/>
            <person name="Goldman N."/>
            <person name="Mundy N.I."/>
            <person name="Ning Z."/>
            <person name="Odom D.T."/>
            <person name="Ponting C.P."/>
            <person name="Quail M.A."/>
            <person name="Ryder O.A."/>
            <person name="Searle S.M."/>
            <person name="Warren W.C."/>
            <person name="Wilson R.K."/>
            <person name="Schierup M.H."/>
            <person name="Rogers J."/>
            <person name="Tyler-Smith C."/>
            <person name="Durbin R."/>
        </authorList>
    </citation>
    <scope>NUCLEOTIDE SEQUENCE [LARGE SCALE GENOMIC DNA]</scope>
</reference>
<dbReference type="EMBL" id="CABD030102774">
    <property type="status" value="NOT_ANNOTATED_CDS"/>
    <property type="molecule type" value="Genomic_DNA"/>
</dbReference>
<feature type="compositionally biased region" description="Polar residues" evidence="1">
    <location>
        <begin position="1"/>
        <end position="12"/>
    </location>
</feature>
<reference evidence="3" key="4">
    <citation type="submission" date="2025-09" db="UniProtKB">
        <authorList>
            <consortium name="Ensembl"/>
        </authorList>
    </citation>
    <scope>IDENTIFICATION</scope>
</reference>
<dbReference type="InterPro" id="IPR031729">
    <property type="entry name" value="Fanconi_A_N"/>
</dbReference>
<sequence length="284" mass="31245">MSDSWVPNSASRQDPGGRRRSWAELLAGRVKREKYNSERAQKLKESAVRLLRSHQDLNALLLEVEGPLCKKLSLSKVIDCDSSEAYANHSSSFIGSALQDQASRLGVPVGILSAGMVASSVGQICTAPAETSHPVLLTVEQRSSLLLEAVWHIHVQGIVSLQELLESHPDMHAVGSWLFRNLCCLCEQMEASCQHADVARAMLSDFVQMFVLRGFQKNSDLRRTVEPEKMPQVAVDVLQRMLIFALDALAAGVQEESSTHKIVRCWYVPEGGLPECAAGRCLPN</sequence>
<dbReference type="EMBL" id="CABD030102775">
    <property type="status" value="NOT_ANNOTATED_CDS"/>
    <property type="molecule type" value="Genomic_DNA"/>
</dbReference>
<dbReference type="Ensembl" id="ENSGGOT00000045515.1">
    <property type="protein sequence ID" value="ENSGGOP00000044930.1"/>
    <property type="gene ID" value="ENSGGOG00000010967.3"/>
</dbReference>
<dbReference type="Pfam" id="PF15865">
    <property type="entry name" value="Fanconi_A_N"/>
    <property type="match status" value="1"/>
</dbReference>
<dbReference type="EMBL" id="CABD030102778">
    <property type="status" value="NOT_ANNOTATED_CDS"/>
    <property type="molecule type" value="Genomic_DNA"/>
</dbReference>
<dbReference type="PANTHER" id="PTHR12047">
    <property type="entry name" value="FANCONI ANEMIA GROUP A PROTEIN"/>
    <property type="match status" value="1"/>
</dbReference>